<proteinExistence type="inferred from homology"/>
<evidence type="ECO:0000256" key="4">
    <source>
        <dbReference type="ARBA" id="ARBA00022989"/>
    </source>
</evidence>
<evidence type="ECO:0000313" key="8">
    <source>
        <dbReference type="EMBL" id="RIW36095.1"/>
    </source>
</evidence>
<comment type="subcellular location">
    <subcellularLocation>
        <location evidence="1 6">Cell membrane</location>
        <topology evidence="1 6">Multi-pass membrane protein</topology>
    </subcellularLocation>
</comment>
<dbReference type="PANTHER" id="PTHR12677">
    <property type="entry name" value="GOLGI APPARATUS MEMBRANE PROTEIN TVP38-RELATED"/>
    <property type="match status" value="1"/>
</dbReference>
<feature type="transmembrane region" description="Helical" evidence="6">
    <location>
        <begin position="122"/>
        <end position="144"/>
    </location>
</feature>
<keyword evidence="2 6" id="KW-1003">Cell membrane</keyword>
<dbReference type="Proteomes" id="UP000265801">
    <property type="component" value="Unassembled WGS sequence"/>
</dbReference>
<evidence type="ECO:0000256" key="3">
    <source>
        <dbReference type="ARBA" id="ARBA00022692"/>
    </source>
</evidence>
<dbReference type="GO" id="GO:0005886">
    <property type="term" value="C:plasma membrane"/>
    <property type="evidence" value="ECO:0007669"/>
    <property type="project" value="UniProtKB-SubCell"/>
</dbReference>
<reference evidence="8 9" key="1">
    <citation type="submission" date="2018-09" db="EMBL/GenBank/DDBJ databases">
        <title>Bacillus saliacetes sp. nov., isolated from Thai shrimp paste (Ka-pi).</title>
        <authorList>
            <person name="Daroonpunt R."/>
            <person name="Tanasupawat S."/>
            <person name="Yiamsombut S."/>
        </authorList>
    </citation>
    <scope>NUCLEOTIDE SEQUENCE [LARGE SCALE GENOMIC DNA]</scope>
    <source>
        <strain evidence="8 9">SKP7-4</strain>
    </source>
</reference>
<dbReference type="AlphaFoldDB" id="A0A3A1R3S9"/>
<sequence length="219" mass="23957">MNPMMKQSLSLSLSAIIIIMGINQKEQMIELVHGGGGLAVIISIFFVAVLVFFPIIPYPVLAGVIGSVAGVVNGTLISLTGIFMGTTLMFYLSRYGFRDWSQGVLNKYPKVKDYERSFERNAFLGLLFVRLLPVIPSPIVNILSGMSKVNFFVFLTATLAGKLPAVITFTLAGSVFAGDRLLSISIYGVYFLLIVSGASIYFYKKKYSTITPTNEQVNP</sequence>
<evidence type="ECO:0000259" key="7">
    <source>
        <dbReference type="Pfam" id="PF09335"/>
    </source>
</evidence>
<keyword evidence="9" id="KW-1185">Reference proteome</keyword>
<organism evidence="8 9">
    <name type="scientific">Bacillus salacetis</name>
    <dbReference type="NCBI Taxonomy" id="2315464"/>
    <lineage>
        <taxon>Bacteria</taxon>
        <taxon>Bacillati</taxon>
        <taxon>Bacillota</taxon>
        <taxon>Bacilli</taxon>
        <taxon>Bacillales</taxon>
        <taxon>Bacillaceae</taxon>
        <taxon>Bacillus</taxon>
    </lineage>
</organism>
<evidence type="ECO:0000256" key="1">
    <source>
        <dbReference type="ARBA" id="ARBA00004651"/>
    </source>
</evidence>
<feature type="transmembrane region" description="Helical" evidence="6">
    <location>
        <begin position="151"/>
        <end position="172"/>
    </location>
</feature>
<dbReference type="InterPro" id="IPR032816">
    <property type="entry name" value="VTT_dom"/>
</dbReference>
<evidence type="ECO:0000256" key="6">
    <source>
        <dbReference type="RuleBase" id="RU366058"/>
    </source>
</evidence>
<dbReference type="PANTHER" id="PTHR12677:SF59">
    <property type="entry name" value="GOLGI APPARATUS MEMBRANE PROTEIN TVP38-RELATED"/>
    <property type="match status" value="1"/>
</dbReference>
<keyword evidence="4 6" id="KW-1133">Transmembrane helix</keyword>
<evidence type="ECO:0000256" key="2">
    <source>
        <dbReference type="ARBA" id="ARBA00022475"/>
    </source>
</evidence>
<dbReference type="InterPro" id="IPR015414">
    <property type="entry name" value="TMEM64"/>
</dbReference>
<feature type="transmembrane region" description="Helical" evidence="6">
    <location>
        <begin position="184"/>
        <end position="203"/>
    </location>
</feature>
<comment type="caution">
    <text evidence="8">The sequence shown here is derived from an EMBL/GenBank/DDBJ whole genome shotgun (WGS) entry which is preliminary data.</text>
</comment>
<feature type="transmembrane region" description="Helical" evidence="6">
    <location>
        <begin position="68"/>
        <end position="92"/>
    </location>
</feature>
<comment type="similarity">
    <text evidence="6">Belongs to the TVP38/TMEM64 family.</text>
</comment>
<accession>A0A3A1R3S9</accession>
<feature type="domain" description="VTT" evidence="7">
    <location>
        <begin position="56"/>
        <end position="174"/>
    </location>
</feature>
<dbReference type="Pfam" id="PF09335">
    <property type="entry name" value="VTT_dom"/>
    <property type="match status" value="1"/>
</dbReference>
<evidence type="ECO:0000256" key="5">
    <source>
        <dbReference type="ARBA" id="ARBA00023136"/>
    </source>
</evidence>
<dbReference type="EMBL" id="QXIR01000006">
    <property type="protein sequence ID" value="RIW36095.1"/>
    <property type="molecule type" value="Genomic_DNA"/>
</dbReference>
<protein>
    <recommendedName>
        <fullName evidence="6">TVP38/TMEM64 family membrane protein</fullName>
    </recommendedName>
</protein>
<gene>
    <name evidence="8" type="ORF">D3H55_06450</name>
</gene>
<keyword evidence="3 6" id="KW-0812">Transmembrane</keyword>
<dbReference type="OrthoDB" id="2381682at2"/>
<keyword evidence="5 6" id="KW-0472">Membrane</keyword>
<feature type="transmembrane region" description="Helical" evidence="6">
    <location>
        <begin position="34"/>
        <end position="56"/>
    </location>
</feature>
<name>A0A3A1R3S9_9BACI</name>
<evidence type="ECO:0000313" key="9">
    <source>
        <dbReference type="Proteomes" id="UP000265801"/>
    </source>
</evidence>